<gene>
    <name evidence="2" type="ORF">SMRZ_LOCUS21397</name>
</gene>
<sequence>MLLYSGDGEENAPHISGIALSNESPKASNEWKSHGSRIIKASLKTKQEGITMNVIQCYAPTDDMNDDNKDQFHE</sequence>
<accession>A0A183MZC2</accession>
<evidence type="ECO:0000313" key="3">
    <source>
        <dbReference type="Proteomes" id="UP000277204"/>
    </source>
</evidence>
<reference evidence="2 3" key="1">
    <citation type="submission" date="2018-11" db="EMBL/GenBank/DDBJ databases">
        <authorList>
            <consortium name="Pathogen Informatics"/>
        </authorList>
    </citation>
    <scope>NUCLEOTIDE SEQUENCE [LARGE SCALE GENOMIC DNA]</scope>
    <source>
        <strain evidence="2 3">Zambia</strain>
    </source>
</reference>
<name>A0A183MZC2_9TREM</name>
<dbReference type="AlphaFoldDB" id="A0A183MZC2"/>
<evidence type="ECO:0000256" key="1">
    <source>
        <dbReference type="SAM" id="MobiDB-lite"/>
    </source>
</evidence>
<organism evidence="2 3">
    <name type="scientific">Schistosoma margrebowiei</name>
    <dbReference type="NCBI Taxonomy" id="48269"/>
    <lineage>
        <taxon>Eukaryota</taxon>
        <taxon>Metazoa</taxon>
        <taxon>Spiralia</taxon>
        <taxon>Lophotrochozoa</taxon>
        <taxon>Platyhelminthes</taxon>
        <taxon>Trematoda</taxon>
        <taxon>Digenea</taxon>
        <taxon>Strigeidida</taxon>
        <taxon>Schistosomatoidea</taxon>
        <taxon>Schistosomatidae</taxon>
        <taxon>Schistosoma</taxon>
    </lineage>
</organism>
<proteinExistence type="predicted"/>
<keyword evidence="3" id="KW-1185">Reference proteome</keyword>
<evidence type="ECO:0000313" key="2">
    <source>
        <dbReference type="EMBL" id="VDP39382.1"/>
    </source>
</evidence>
<dbReference type="EMBL" id="UZAI01018690">
    <property type="protein sequence ID" value="VDP39382.1"/>
    <property type="molecule type" value="Genomic_DNA"/>
</dbReference>
<dbReference type="STRING" id="48269.A0A183MZC2"/>
<dbReference type="Proteomes" id="UP000277204">
    <property type="component" value="Unassembled WGS sequence"/>
</dbReference>
<protein>
    <submittedName>
        <fullName evidence="2">Uncharacterized protein</fullName>
    </submittedName>
</protein>
<feature type="region of interest" description="Disordered" evidence="1">
    <location>
        <begin position="1"/>
        <end position="33"/>
    </location>
</feature>